<reference evidence="3" key="1">
    <citation type="journal article" date="2020" name="Nature">
        <title>Giant virus diversity and host interactions through global metagenomics.</title>
        <authorList>
            <person name="Schulz F."/>
            <person name="Roux S."/>
            <person name="Paez-Espino D."/>
            <person name="Jungbluth S."/>
            <person name="Walsh D.A."/>
            <person name="Denef V.J."/>
            <person name="McMahon K.D."/>
            <person name="Konstantinidis K.T."/>
            <person name="Eloe-Fadrosh E.A."/>
            <person name="Kyrpides N.C."/>
            <person name="Woyke T."/>
        </authorList>
    </citation>
    <scope>NUCLEOTIDE SEQUENCE</scope>
    <source>
        <strain evidence="3">GVMAG-M-3300021389-45</strain>
    </source>
</reference>
<proteinExistence type="predicted"/>
<dbReference type="PANTHER" id="PTHR13844">
    <property type="entry name" value="SWI/SNF-RELATED MATRIX-ASSOCIATED ACTIN-DEPENDENT REGULATOR OF CHROMATIN SUBFAMILY D"/>
    <property type="match status" value="1"/>
</dbReference>
<dbReference type="InterPro" id="IPR036885">
    <property type="entry name" value="SWIB_MDM2_dom_sf"/>
</dbReference>
<dbReference type="Gene3D" id="1.10.245.10">
    <property type="entry name" value="SWIB/MDM2 domain"/>
    <property type="match status" value="1"/>
</dbReference>
<dbReference type="Pfam" id="PF02201">
    <property type="entry name" value="SWIB"/>
    <property type="match status" value="1"/>
</dbReference>
<evidence type="ECO:0000256" key="1">
    <source>
        <dbReference type="SAM" id="MobiDB-lite"/>
    </source>
</evidence>
<dbReference type="InterPro" id="IPR019835">
    <property type="entry name" value="SWIB_domain"/>
</dbReference>
<organism evidence="3">
    <name type="scientific">viral metagenome</name>
    <dbReference type="NCBI Taxonomy" id="1070528"/>
    <lineage>
        <taxon>unclassified sequences</taxon>
        <taxon>metagenomes</taxon>
        <taxon>organismal metagenomes</taxon>
    </lineage>
</organism>
<accession>A0A6C0CPJ7</accession>
<sequence>MSTDPTCTRDSCLAEIAALRSDIKSLTKIVRKIKAKLDDPTGEKSSNRAKNNGFNREQKVSDKLRDFLGLPDGQLVSRSTVTRAINTYVKENGLKHPDNGRVLILDQKLKDLLAPPADVQVTFLNLQKYLSPHYTKVEPAKA</sequence>
<evidence type="ECO:0000313" key="3">
    <source>
        <dbReference type="EMBL" id="QHT05609.1"/>
    </source>
</evidence>
<dbReference type="SUPFAM" id="SSF47592">
    <property type="entry name" value="SWIB/MDM2 domain"/>
    <property type="match status" value="1"/>
</dbReference>
<dbReference type="SMART" id="SM00151">
    <property type="entry name" value="SWIB"/>
    <property type="match status" value="1"/>
</dbReference>
<dbReference type="InterPro" id="IPR003121">
    <property type="entry name" value="SWIB_MDM2_domain"/>
</dbReference>
<protein>
    <recommendedName>
        <fullName evidence="2">DM2 domain-containing protein</fullName>
    </recommendedName>
</protein>
<dbReference type="PROSITE" id="PS51925">
    <property type="entry name" value="SWIB_MDM2"/>
    <property type="match status" value="1"/>
</dbReference>
<dbReference type="EMBL" id="MN739457">
    <property type="protein sequence ID" value="QHT05609.1"/>
    <property type="molecule type" value="Genomic_DNA"/>
</dbReference>
<feature type="domain" description="DM2" evidence="2">
    <location>
        <begin position="53"/>
        <end position="136"/>
    </location>
</feature>
<evidence type="ECO:0000259" key="2">
    <source>
        <dbReference type="PROSITE" id="PS51925"/>
    </source>
</evidence>
<dbReference type="CDD" id="cd10567">
    <property type="entry name" value="SWIB-MDM2_like"/>
    <property type="match status" value="1"/>
</dbReference>
<name>A0A6C0CPJ7_9ZZZZ</name>
<feature type="compositionally biased region" description="Basic and acidic residues" evidence="1">
    <location>
        <begin position="37"/>
        <end position="46"/>
    </location>
</feature>
<dbReference type="AlphaFoldDB" id="A0A6C0CPJ7"/>
<feature type="region of interest" description="Disordered" evidence="1">
    <location>
        <begin position="37"/>
        <end position="58"/>
    </location>
</feature>